<dbReference type="Proteomes" id="UP000095283">
    <property type="component" value="Unplaced"/>
</dbReference>
<protein>
    <submittedName>
        <fullName evidence="3">RLR CTR domain-containing protein</fullName>
    </submittedName>
</protein>
<evidence type="ECO:0000313" key="3">
    <source>
        <dbReference type="WBParaSite" id="Hba_07955"/>
    </source>
</evidence>
<dbReference type="WBParaSite" id="Hba_07955">
    <property type="protein sequence ID" value="Hba_07955"/>
    <property type="gene ID" value="Hba_07955"/>
</dbReference>
<dbReference type="InterPro" id="IPR038557">
    <property type="entry name" value="RLR_C_sf"/>
</dbReference>
<accession>A0A1I7WS30</accession>
<sequence length="202" mass="23209">MAEHQKKRERDRVEENRRMELLKDKRYDILCVLDNSYICDSSSIRKVAGTNYVVVDESIWSKLKIEPKDGSKKRSLAQAPKGNRARKHLDKGVYLPQLAINNLLFCECSNDGEKSLDGATSWDVVQTEMFYIPQASVGDLVSASLLCFTIQFQFYSGDLGSSIKHVILPRRFFLQRMMLNALVTHNRENKIELDLLCEKNAF</sequence>
<evidence type="ECO:0000313" key="2">
    <source>
        <dbReference type="Proteomes" id="UP000095283"/>
    </source>
</evidence>
<dbReference type="AlphaFoldDB" id="A0A1I7WS30"/>
<feature type="domain" description="RLR CTR" evidence="1">
    <location>
        <begin position="16"/>
        <end position="139"/>
    </location>
</feature>
<reference evidence="3" key="1">
    <citation type="submission" date="2016-11" db="UniProtKB">
        <authorList>
            <consortium name="WormBaseParasite"/>
        </authorList>
    </citation>
    <scope>IDENTIFICATION</scope>
</reference>
<proteinExistence type="predicted"/>
<keyword evidence="2" id="KW-1185">Reference proteome</keyword>
<dbReference type="InterPro" id="IPR021673">
    <property type="entry name" value="RLR_CTR"/>
</dbReference>
<name>A0A1I7WS30_HETBA</name>
<dbReference type="PROSITE" id="PS51789">
    <property type="entry name" value="RLR_CTR"/>
    <property type="match status" value="1"/>
</dbReference>
<evidence type="ECO:0000259" key="1">
    <source>
        <dbReference type="PROSITE" id="PS51789"/>
    </source>
</evidence>
<dbReference type="Pfam" id="PF11648">
    <property type="entry name" value="RIG-I_C-RD"/>
    <property type="match status" value="1"/>
</dbReference>
<organism evidence="2 3">
    <name type="scientific">Heterorhabditis bacteriophora</name>
    <name type="common">Entomopathogenic nematode worm</name>
    <dbReference type="NCBI Taxonomy" id="37862"/>
    <lineage>
        <taxon>Eukaryota</taxon>
        <taxon>Metazoa</taxon>
        <taxon>Ecdysozoa</taxon>
        <taxon>Nematoda</taxon>
        <taxon>Chromadorea</taxon>
        <taxon>Rhabditida</taxon>
        <taxon>Rhabditina</taxon>
        <taxon>Rhabditomorpha</taxon>
        <taxon>Strongyloidea</taxon>
        <taxon>Heterorhabditidae</taxon>
        <taxon>Heterorhabditis</taxon>
    </lineage>
</organism>
<dbReference type="Gene3D" id="2.170.150.30">
    <property type="entry name" value="RIG-I-like receptor, C-terminal regulatory domain"/>
    <property type="match status" value="1"/>
</dbReference>